<gene>
    <name evidence="2" type="ORF">L9F63_008135</name>
</gene>
<organism evidence="2 3">
    <name type="scientific">Diploptera punctata</name>
    <name type="common">Pacific beetle cockroach</name>
    <dbReference type="NCBI Taxonomy" id="6984"/>
    <lineage>
        <taxon>Eukaryota</taxon>
        <taxon>Metazoa</taxon>
        <taxon>Ecdysozoa</taxon>
        <taxon>Arthropoda</taxon>
        <taxon>Hexapoda</taxon>
        <taxon>Insecta</taxon>
        <taxon>Pterygota</taxon>
        <taxon>Neoptera</taxon>
        <taxon>Polyneoptera</taxon>
        <taxon>Dictyoptera</taxon>
        <taxon>Blattodea</taxon>
        <taxon>Blaberoidea</taxon>
        <taxon>Blaberidae</taxon>
        <taxon>Diplopterinae</taxon>
        <taxon>Diploptera</taxon>
    </lineage>
</organism>
<reference evidence="2" key="2">
    <citation type="submission" date="2023-05" db="EMBL/GenBank/DDBJ databases">
        <authorList>
            <person name="Fouks B."/>
        </authorList>
    </citation>
    <scope>NUCLEOTIDE SEQUENCE</scope>
    <source>
        <strain evidence="2">Stay&amp;Tobe</strain>
        <tissue evidence="2">Testes</tissue>
    </source>
</reference>
<feature type="region of interest" description="Disordered" evidence="1">
    <location>
        <begin position="1"/>
        <end position="32"/>
    </location>
</feature>
<sequence>MSETEKSENSMSDRNGSIDKDDNNDEVKSEPVPSFAEALQEFETMRWFIYSHITTEKELLNIVKYHSLLFNLERKGANKQLKINDHFMIQFNLYYF</sequence>
<name>A0AAD7Z5R7_DIPPU</name>
<comment type="caution">
    <text evidence="2">The sequence shown here is derived from an EMBL/GenBank/DDBJ whole genome shotgun (WGS) entry which is preliminary data.</text>
</comment>
<accession>A0AAD7Z5R7</accession>
<proteinExistence type="predicted"/>
<dbReference type="AlphaFoldDB" id="A0AAD7Z5R7"/>
<evidence type="ECO:0000313" key="3">
    <source>
        <dbReference type="Proteomes" id="UP001233999"/>
    </source>
</evidence>
<dbReference type="EMBL" id="JASPKZ010010268">
    <property type="protein sequence ID" value="KAJ9574700.1"/>
    <property type="molecule type" value="Genomic_DNA"/>
</dbReference>
<keyword evidence="3" id="KW-1185">Reference proteome</keyword>
<feature type="compositionally biased region" description="Basic and acidic residues" evidence="1">
    <location>
        <begin position="16"/>
        <end position="29"/>
    </location>
</feature>
<reference evidence="2" key="1">
    <citation type="journal article" date="2023" name="IScience">
        <title>Live-bearing cockroach genome reveals convergent evolutionary mechanisms linked to viviparity in insects and beyond.</title>
        <authorList>
            <person name="Fouks B."/>
            <person name="Harrison M.C."/>
            <person name="Mikhailova A.A."/>
            <person name="Marchal E."/>
            <person name="English S."/>
            <person name="Carruthers M."/>
            <person name="Jennings E.C."/>
            <person name="Chiamaka E.L."/>
            <person name="Frigard R.A."/>
            <person name="Pippel M."/>
            <person name="Attardo G.M."/>
            <person name="Benoit J.B."/>
            <person name="Bornberg-Bauer E."/>
            <person name="Tobe S.S."/>
        </authorList>
    </citation>
    <scope>NUCLEOTIDE SEQUENCE</scope>
    <source>
        <strain evidence="2">Stay&amp;Tobe</strain>
    </source>
</reference>
<dbReference type="Proteomes" id="UP001233999">
    <property type="component" value="Unassembled WGS sequence"/>
</dbReference>
<protein>
    <submittedName>
        <fullName evidence="2">Uncharacterized protein</fullName>
    </submittedName>
</protein>
<evidence type="ECO:0000256" key="1">
    <source>
        <dbReference type="SAM" id="MobiDB-lite"/>
    </source>
</evidence>
<evidence type="ECO:0000313" key="2">
    <source>
        <dbReference type="EMBL" id="KAJ9574700.1"/>
    </source>
</evidence>